<dbReference type="RefSeq" id="XP_024507191.1">
    <property type="nucleotide sequence ID" value="XM_024653745.1"/>
</dbReference>
<dbReference type="GO" id="GO:0003746">
    <property type="term" value="F:translation elongation factor activity"/>
    <property type="evidence" value="ECO:0007669"/>
    <property type="project" value="UniProtKB-KW"/>
</dbReference>
<dbReference type="Proteomes" id="UP000035682">
    <property type="component" value="Unplaced"/>
</dbReference>
<name>A0A090LDW9_STRRB</name>
<evidence type="ECO:0000313" key="4">
    <source>
        <dbReference type="WBParaSite" id="SRAE_2000265200.1"/>
    </source>
</evidence>
<dbReference type="GO" id="GO:0070449">
    <property type="term" value="C:elongin complex"/>
    <property type="evidence" value="ECO:0007669"/>
    <property type="project" value="InterPro"/>
</dbReference>
<dbReference type="GeneID" id="36380356"/>
<dbReference type="Gene3D" id="3.10.20.90">
    <property type="entry name" value="Phosphatidylinositol 3-kinase Catalytic Subunit, Chain A, domain 1"/>
    <property type="match status" value="1"/>
</dbReference>
<dbReference type="AlphaFoldDB" id="A0A090LDW9"/>
<reference evidence="4" key="2">
    <citation type="submission" date="2020-12" db="UniProtKB">
        <authorList>
            <consortium name="WormBaseParasite"/>
        </authorList>
    </citation>
    <scope>IDENTIFICATION</scope>
</reference>
<dbReference type="OrthoDB" id="7537057at2759"/>
<dbReference type="InterPro" id="IPR039049">
    <property type="entry name" value="ELOB"/>
</dbReference>
<dbReference type="WormBase" id="SRAE_2000265200">
    <property type="protein sequence ID" value="SRP12228"/>
    <property type="gene ID" value="WBGene00262863"/>
</dbReference>
<proteinExistence type="predicted"/>
<keyword evidence="3" id="KW-1185">Reference proteome</keyword>
<dbReference type="CTD" id="36380356"/>
<accession>A0A090LDW9</accession>
<dbReference type="GO" id="GO:0006368">
    <property type="term" value="P:transcription elongation by RNA polymerase II"/>
    <property type="evidence" value="ECO:0007669"/>
    <property type="project" value="InterPro"/>
</dbReference>
<keyword evidence="2" id="KW-0648">Protein biosynthesis</keyword>
<dbReference type="PANTHER" id="PTHR13248:SF4">
    <property type="entry name" value="ELONGIN B"/>
    <property type="match status" value="1"/>
</dbReference>
<evidence type="ECO:0000256" key="1">
    <source>
        <dbReference type="SAM" id="MobiDB-lite"/>
    </source>
</evidence>
<evidence type="ECO:0000313" key="3">
    <source>
        <dbReference type="Proteomes" id="UP000035682"/>
    </source>
</evidence>
<evidence type="ECO:0000313" key="5">
    <source>
        <dbReference type="WormBase" id="SRAE_2000265200"/>
    </source>
</evidence>
<evidence type="ECO:0000313" key="2">
    <source>
        <dbReference type="EMBL" id="CEF67991.1"/>
    </source>
</evidence>
<keyword evidence="2" id="KW-0251">Elongation factor</keyword>
<dbReference type="GO" id="GO:0030891">
    <property type="term" value="C:VCB complex"/>
    <property type="evidence" value="ECO:0007669"/>
    <property type="project" value="InterPro"/>
</dbReference>
<reference evidence="2 3" key="1">
    <citation type="submission" date="2014-09" db="EMBL/GenBank/DDBJ databases">
        <authorList>
            <person name="Martin A.A."/>
        </authorList>
    </citation>
    <scope>NUCLEOTIDE SEQUENCE</scope>
    <source>
        <strain evidence="3">ED321</strain>
        <strain evidence="2">ED321 Heterogonic</strain>
    </source>
</reference>
<feature type="region of interest" description="Disordered" evidence="1">
    <location>
        <begin position="101"/>
        <end position="120"/>
    </location>
</feature>
<gene>
    <name evidence="2 4 5" type="ORF">SRAE_2000265200</name>
</gene>
<organism evidence="2">
    <name type="scientific">Strongyloides ratti</name>
    <name type="common">Parasitic roundworm</name>
    <dbReference type="NCBI Taxonomy" id="34506"/>
    <lineage>
        <taxon>Eukaryota</taxon>
        <taxon>Metazoa</taxon>
        <taxon>Ecdysozoa</taxon>
        <taxon>Nematoda</taxon>
        <taxon>Chromadorea</taxon>
        <taxon>Rhabditida</taxon>
        <taxon>Tylenchina</taxon>
        <taxon>Panagrolaimomorpha</taxon>
        <taxon>Strongyloidoidea</taxon>
        <taxon>Strongyloididae</taxon>
        <taxon>Strongyloides</taxon>
    </lineage>
</organism>
<dbReference type="EMBL" id="LN609529">
    <property type="protein sequence ID" value="CEF67991.1"/>
    <property type="molecule type" value="Genomic_DNA"/>
</dbReference>
<sequence length="120" mass="13679">MSANNDLYFEVLYSNSHFLIILKESQTIRDMKELLEPLSEFSKDEMSLYKKSQNEDKDWIKLNENVSLSDNGFDTSRASPQSPAQILIKLKSEGDIVNVESVSLPPPLPEAMQTPREEES</sequence>
<dbReference type="STRING" id="34506.A0A090LDW9"/>
<protein>
    <submittedName>
        <fullName evidence="2 4">Transcription elongation factor B polypeptide 2</fullName>
    </submittedName>
</protein>
<dbReference type="PANTHER" id="PTHR13248">
    <property type="entry name" value="TRANSCRIPTION ELONGATION FACTOR B POLYPEPTIDE 2"/>
    <property type="match status" value="1"/>
</dbReference>
<dbReference type="OMA" id="RIEICPV"/>
<dbReference type="SUPFAM" id="SSF54236">
    <property type="entry name" value="Ubiquitin-like"/>
    <property type="match status" value="1"/>
</dbReference>
<dbReference type="InterPro" id="IPR029071">
    <property type="entry name" value="Ubiquitin-like_domsf"/>
</dbReference>
<dbReference type="WBParaSite" id="SRAE_2000265200.1">
    <property type="protein sequence ID" value="SRAE_2000265200.1"/>
    <property type="gene ID" value="WBGene00262863"/>
</dbReference>